<accession>A0A0N4WY13</accession>
<evidence type="ECO:0000313" key="3">
    <source>
        <dbReference type="Proteomes" id="UP000268014"/>
    </source>
</evidence>
<reference evidence="4" key="1">
    <citation type="submission" date="2017-02" db="UniProtKB">
        <authorList>
            <consortium name="WormBaseParasite"/>
        </authorList>
    </citation>
    <scope>IDENTIFICATION</scope>
</reference>
<feature type="region of interest" description="Disordered" evidence="1">
    <location>
        <begin position="254"/>
        <end position="275"/>
    </location>
</feature>
<dbReference type="WBParaSite" id="HPLM_0001674001-mRNA-1">
    <property type="protein sequence ID" value="HPLM_0001674001-mRNA-1"/>
    <property type="gene ID" value="HPLM_0001674001"/>
</dbReference>
<name>A0A0N4WY13_HAEPC</name>
<evidence type="ECO:0000313" key="4">
    <source>
        <dbReference type="WBParaSite" id="HPLM_0001674001-mRNA-1"/>
    </source>
</evidence>
<organism evidence="4">
    <name type="scientific">Haemonchus placei</name>
    <name type="common">Barber's pole worm</name>
    <dbReference type="NCBI Taxonomy" id="6290"/>
    <lineage>
        <taxon>Eukaryota</taxon>
        <taxon>Metazoa</taxon>
        <taxon>Ecdysozoa</taxon>
        <taxon>Nematoda</taxon>
        <taxon>Chromadorea</taxon>
        <taxon>Rhabditida</taxon>
        <taxon>Rhabditina</taxon>
        <taxon>Rhabditomorpha</taxon>
        <taxon>Strongyloidea</taxon>
        <taxon>Trichostrongylidae</taxon>
        <taxon>Haemonchus</taxon>
    </lineage>
</organism>
<dbReference type="AlphaFoldDB" id="A0A0N4WY13"/>
<dbReference type="EMBL" id="UZAF01019560">
    <property type="protein sequence ID" value="VDO61417.1"/>
    <property type="molecule type" value="Genomic_DNA"/>
</dbReference>
<dbReference type="Proteomes" id="UP000268014">
    <property type="component" value="Unassembled WGS sequence"/>
</dbReference>
<evidence type="ECO:0000313" key="2">
    <source>
        <dbReference type="EMBL" id="VDO61417.1"/>
    </source>
</evidence>
<keyword evidence="3" id="KW-1185">Reference proteome</keyword>
<proteinExistence type="predicted"/>
<gene>
    <name evidence="2" type="ORF">HPLM_LOCUS16732</name>
</gene>
<reference evidence="2 3" key="2">
    <citation type="submission" date="2018-11" db="EMBL/GenBank/DDBJ databases">
        <authorList>
            <consortium name="Pathogen Informatics"/>
        </authorList>
    </citation>
    <scope>NUCLEOTIDE SEQUENCE [LARGE SCALE GENOMIC DNA]</scope>
    <source>
        <strain evidence="2 3">MHpl1</strain>
    </source>
</reference>
<dbReference type="OrthoDB" id="5800584at2759"/>
<sequence>MECNISYFAVHGIAVVGRLASSFPAEALIGVIPAIPDASFIAVNEQKTDHLIGVRNLDVRADVSSGEFVGILPGSETKSRIRGGGIQTRREPRKLTKAEEFCFGNKEYYRSYCIGMLADRDESQRNFLFRFCPCIRGDDSPLPNPMQTPGAYRRVLENCFNGRAQPRFGSDPHQPSVIGGKLSGLSGWGGGFQPVSAKMPMVWPPSTRSSQLNPNANPFQPAYQRSQPLPQAHRSCQPAVANPPPAISTANLKQTTEQITSPPSEALPSIVPSRSLPQNTYMSRGTMYFGQNTGSSFEDGNETVVSDTETGVEPEKKPQLLDSIAGILKPVPKRDIAKMMWEAAG</sequence>
<evidence type="ECO:0000256" key="1">
    <source>
        <dbReference type="SAM" id="MobiDB-lite"/>
    </source>
</evidence>
<feature type="compositionally biased region" description="Polar residues" evidence="1">
    <location>
        <begin position="254"/>
        <end position="263"/>
    </location>
</feature>
<protein>
    <submittedName>
        <fullName evidence="4">LSM14 domain-containing protein</fullName>
    </submittedName>
</protein>